<proteinExistence type="predicted"/>
<evidence type="ECO:0000259" key="1">
    <source>
        <dbReference type="Pfam" id="PF00561"/>
    </source>
</evidence>
<comment type="caution">
    <text evidence="2">The sequence shown here is derived from an EMBL/GenBank/DDBJ whole genome shotgun (WGS) entry which is preliminary data.</text>
</comment>
<evidence type="ECO:0000313" key="3">
    <source>
        <dbReference type="Proteomes" id="UP001500016"/>
    </source>
</evidence>
<protein>
    <submittedName>
        <fullName evidence="2">Alpha/beta fold hydrolase</fullName>
    </submittedName>
</protein>
<name>A0ABN2X4X3_9ACTN</name>
<dbReference type="RefSeq" id="WP_344535854.1">
    <property type="nucleotide sequence ID" value="NZ_BAAAPE010000032.1"/>
</dbReference>
<dbReference type="SUPFAM" id="SSF53474">
    <property type="entry name" value="alpha/beta-Hydrolases"/>
    <property type="match status" value="1"/>
</dbReference>
<dbReference type="PRINTS" id="PR00111">
    <property type="entry name" value="ABHYDROLASE"/>
</dbReference>
<dbReference type="Gene3D" id="3.40.50.1820">
    <property type="entry name" value="alpha/beta hydrolase"/>
    <property type="match status" value="1"/>
</dbReference>
<reference evidence="3" key="1">
    <citation type="journal article" date="2019" name="Int. J. Syst. Evol. Microbiol.">
        <title>The Global Catalogue of Microorganisms (GCM) 10K type strain sequencing project: providing services to taxonomists for standard genome sequencing and annotation.</title>
        <authorList>
            <consortium name="The Broad Institute Genomics Platform"/>
            <consortium name="The Broad Institute Genome Sequencing Center for Infectious Disease"/>
            <person name="Wu L."/>
            <person name="Ma J."/>
        </authorList>
    </citation>
    <scope>NUCLEOTIDE SEQUENCE [LARGE SCALE GENOMIC DNA]</scope>
    <source>
        <strain evidence="3">JCM 15478</strain>
    </source>
</reference>
<dbReference type="PANTHER" id="PTHR43798">
    <property type="entry name" value="MONOACYLGLYCEROL LIPASE"/>
    <property type="match status" value="1"/>
</dbReference>
<dbReference type="EMBL" id="BAAAPE010000032">
    <property type="protein sequence ID" value="GAA2105096.1"/>
    <property type="molecule type" value="Genomic_DNA"/>
</dbReference>
<dbReference type="InterPro" id="IPR050266">
    <property type="entry name" value="AB_hydrolase_sf"/>
</dbReference>
<evidence type="ECO:0000313" key="2">
    <source>
        <dbReference type="EMBL" id="GAA2105096.1"/>
    </source>
</evidence>
<keyword evidence="2" id="KW-0378">Hydrolase</keyword>
<dbReference type="Pfam" id="PF00561">
    <property type="entry name" value="Abhydrolase_1"/>
    <property type="match status" value="1"/>
</dbReference>
<dbReference type="GO" id="GO:0016787">
    <property type="term" value="F:hydrolase activity"/>
    <property type="evidence" value="ECO:0007669"/>
    <property type="project" value="UniProtKB-KW"/>
</dbReference>
<organism evidence="2 3">
    <name type="scientific">Streptomyces albiaxialis</name>
    <dbReference type="NCBI Taxonomy" id="329523"/>
    <lineage>
        <taxon>Bacteria</taxon>
        <taxon>Bacillati</taxon>
        <taxon>Actinomycetota</taxon>
        <taxon>Actinomycetes</taxon>
        <taxon>Kitasatosporales</taxon>
        <taxon>Streptomycetaceae</taxon>
        <taxon>Streptomyces</taxon>
    </lineage>
</organism>
<gene>
    <name evidence="2" type="ORF">GCM10009801_81230</name>
</gene>
<dbReference type="Proteomes" id="UP001500016">
    <property type="component" value="Unassembled WGS sequence"/>
</dbReference>
<dbReference type="InterPro" id="IPR029058">
    <property type="entry name" value="AB_hydrolase_fold"/>
</dbReference>
<keyword evidence="3" id="KW-1185">Reference proteome</keyword>
<dbReference type="InterPro" id="IPR000073">
    <property type="entry name" value="AB_hydrolase_1"/>
</dbReference>
<feature type="domain" description="AB hydrolase-1" evidence="1">
    <location>
        <begin position="27"/>
        <end position="250"/>
    </location>
</feature>
<accession>A0ABN2X4X3</accession>
<sequence length="272" mass="28728">MATDQALLRPHRYERYELDVLTRGSGPALLLAHGAGGGIEGNFGLVLDDLARDHTVIGPSYPGVGRTPLPEEPLDLDVLADSLVASAVERGHERFAVLGESLGSAVAVRVATRHPERVTALVLTAGFAVADPVLDGAARLIATLTEAGERRAVARFAALTVLAEHHLAAMSPTDIEEAVNGVLAGMPDGMPAHFELITRVDVRDDLAHVRVPTLVAVPTGDRLVLPDSTRRLAHGIAGATLLELPGGAHILDETDRAEWLTHVRRFLAGQAA</sequence>